<evidence type="ECO:0000256" key="3">
    <source>
        <dbReference type="ARBA" id="ARBA00022448"/>
    </source>
</evidence>
<keyword evidence="3" id="KW-0813">Transport</keyword>
<reference evidence="14 15" key="1">
    <citation type="submission" date="2018-04" db="EMBL/GenBank/DDBJ databases">
        <authorList>
            <person name="Zhang X."/>
            <person name="Yuan J."/>
            <person name="Li F."/>
            <person name="Xiang J."/>
        </authorList>
    </citation>
    <scope>NUCLEOTIDE SEQUENCE [LARGE SCALE GENOMIC DNA]</scope>
    <source>
        <tissue evidence="14">Muscle</tissue>
    </source>
</reference>
<keyword evidence="8" id="KW-0106">Calcium</keyword>
<dbReference type="Pfam" id="PF01956">
    <property type="entry name" value="EMC3_TMCO1"/>
    <property type="match status" value="1"/>
</dbReference>
<keyword evidence="9" id="KW-1133">Transmembrane helix</keyword>
<comment type="subcellular location">
    <subcellularLocation>
        <location evidence="1">Endoplasmic reticulum membrane</location>
        <topology evidence="1">Multi-pass membrane protein</topology>
    </subcellularLocation>
</comment>
<comment type="similarity">
    <text evidence="2">Belongs to the TMCO1 family.</text>
</comment>
<evidence type="ECO:0000256" key="13">
    <source>
        <dbReference type="ARBA" id="ARBA00023303"/>
    </source>
</evidence>
<evidence type="ECO:0000256" key="6">
    <source>
        <dbReference type="ARBA" id="ARBA00022692"/>
    </source>
</evidence>
<evidence type="ECO:0000256" key="7">
    <source>
        <dbReference type="ARBA" id="ARBA00022824"/>
    </source>
</evidence>
<dbReference type="PANTHER" id="PTHR20917:SF0">
    <property type="entry name" value="CALCIUM LOAD-ACTIVATED CALCIUM CHANNEL"/>
    <property type="match status" value="1"/>
</dbReference>
<dbReference type="InterPro" id="IPR002809">
    <property type="entry name" value="EMC3/TMCO1"/>
</dbReference>
<dbReference type="AlphaFoldDB" id="A0A423TXX7"/>
<dbReference type="STRING" id="6689.A0A423TXX7"/>
<dbReference type="PANTHER" id="PTHR20917">
    <property type="entry name" value="PNAS-RELATED"/>
    <property type="match status" value="1"/>
</dbReference>
<proteinExistence type="inferred from homology"/>
<evidence type="ECO:0000256" key="12">
    <source>
        <dbReference type="ARBA" id="ARBA00023136"/>
    </source>
</evidence>
<dbReference type="EMBL" id="QCYY01000990">
    <property type="protein sequence ID" value="ROT81321.1"/>
    <property type="molecule type" value="Genomic_DNA"/>
</dbReference>
<dbReference type="InterPro" id="IPR008559">
    <property type="entry name" value="TMCO1"/>
</dbReference>
<dbReference type="Proteomes" id="UP000283509">
    <property type="component" value="Unassembled WGS sequence"/>
</dbReference>
<keyword evidence="13" id="KW-0407">Ion channel</keyword>
<evidence type="ECO:0000256" key="8">
    <source>
        <dbReference type="ARBA" id="ARBA00022837"/>
    </source>
</evidence>
<evidence type="ECO:0000256" key="2">
    <source>
        <dbReference type="ARBA" id="ARBA00006537"/>
    </source>
</evidence>
<keyword evidence="5" id="KW-0107">Calcium channel</keyword>
<dbReference type="GO" id="GO:0005262">
    <property type="term" value="F:calcium channel activity"/>
    <property type="evidence" value="ECO:0007669"/>
    <property type="project" value="UniProtKB-KW"/>
</dbReference>
<keyword evidence="15" id="KW-1185">Reference proteome</keyword>
<evidence type="ECO:0000313" key="14">
    <source>
        <dbReference type="EMBL" id="ROT81321.1"/>
    </source>
</evidence>
<protein>
    <submittedName>
        <fullName evidence="14">Putative transmembrane and coiled-coil domain-containing protein 1 isoform X2</fullName>
    </submittedName>
</protein>
<keyword evidence="11" id="KW-0406">Ion transport</keyword>
<dbReference type="GO" id="GO:0032469">
    <property type="term" value="P:endoplasmic reticulum calcium ion homeostasis"/>
    <property type="evidence" value="ECO:0007669"/>
    <property type="project" value="InterPro"/>
</dbReference>
<comment type="caution">
    <text evidence="14">The sequence shown here is derived from an EMBL/GenBank/DDBJ whole genome shotgun (WGS) entry which is preliminary data.</text>
</comment>
<keyword evidence="4" id="KW-0109">Calcium transport</keyword>
<evidence type="ECO:0000313" key="15">
    <source>
        <dbReference type="Proteomes" id="UP000283509"/>
    </source>
</evidence>
<keyword evidence="6 14" id="KW-0812">Transmembrane</keyword>
<keyword evidence="10" id="KW-0175">Coiled coil</keyword>
<gene>
    <name evidence="14" type="ORF">C7M84_025503</name>
</gene>
<organism evidence="14 15">
    <name type="scientific">Penaeus vannamei</name>
    <name type="common">Whiteleg shrimp</name>
    <name type="synonym">Litopenaeus vannamei</name>
    <dbReference type="NCBI Taxonomy" id="6689"/>
    <lineage>
        <taxon>Eukaryota</taxon>
        <taxon>Metazoa</taxon>
        <taxon>Ecdysozoa</taxon>
        <taxon>Arthropoda</taxon>
        <taxon>Crustacea</taxon>
        <taxon>Multicrustacea</taxon>
        <taxon>Malacostraca</taxon>
        <taxon>Eumalacostraca</taxon>
        <taxon>Eucarida</taxon>
        <taxon>Decapoda</taxon>
        <taxon>Dendrobranchiata</taxon>
        <taxon>Penaeoidea</taxon>
        <taxon>Penaeidae</taxon>
        <taxon>Penaeus</taxon>
    </lineage>
</organism>
<sequence length="151" mass="16655">MQKTDVCTASNSPQTVHRALAGDEMLYCRTLPLEDLEAGDEGCGLGNWALGGSAMVWRDCSRGQCATVSIFDGRVVAKLPFIPISWLQGLSHRNLMGDDYTDCSFIFLYILCTMSIRQNIQKLLGFAPSRAANKHSTNLFGPQPQQFSAYK</sequence>
<reference evidence="14 15" key="2">
    <citation type="submission" date="2019-01" db="EMBL/GenBank/DDBJ databases">
        <title>The decoding of complex shrimp genome reveals the adaptation for benthos swimmer, frequently molting mechanism and breeding impact on genome.</title>
        <authorList>
            <person name="Sun Y."/>
            <person name="Gao Y."/>
            <person name="Yu Y."/>
        </authorList>
    </citation>
    <scope>NUCLEOTIDE SEQUENCE [LARGE SCALE GENOMIC DNA]</scope>
    <source>
        <tissue evidence="14">Muscle</tissue>
    </source>
</reference>
<evidence type="ECO:0000256" key="9">
    <source>
        <dbReference type="ARBA" id="ARBA00022989"/>
    </source>
</evidence>
<evidence type="ECO:0000256" key="1">
    <source>
        <dbReference type="ARBA" id="ARBA00004477"/>
    </source>
</evidence>
<evidence type="ECO:0000256" key="10">
    <source>
        <dbReference type="ARBA" id="ARBA00023054"/>
    </source>
</evidence>
<evidence type="ECO:0000256" key="5">
    <source>
        <dbReference type="ARBA" id="ARBA00022673"/>
    </source>
</evidence>
<evidence type="ECO:0000256" key="11">
    <source>
        <dbReference type="ARBA" id="ARBA00023065"/>
    </source>
</evidence>
<dbReference type="GO" id="GO:0005789">
    <property type="term" value="C:endoplasmic reticulum membrane"/>
    <property type="evidence" value="ECO:0007669"/>
    <property type="project" value="UniProtKB-SubCell"/>
</dbReference>
<keyword evidence="7" id="KW-0256">Endoplasmic reticulum</keyword>
<dbReference type="OrthoDB" id="342726at2759"/>
<accession>A0A423TXX7</accession>
<evidence type="ECO:0000256" key="4">
    <source>
        <dbReference type="ARBA" id="ARBA00022568"/>
    </source>
</evidence>
<keyword evidence="12" id="KW-0472">Membrane</keyword>
<name>A0A423TXX7_PENVA</name>